<dbReference type="RefSeq" id="WP_110937684.1">
    <property type="nucleotide sequence ID" value="NZ_KZ614146.1"/>
</dbReference>
<feature type="domain" description="TACO1/YebC-like N-terminal" evidence="9">
    <location>
        <begin position="5"/>
        <end position="76"/>
    </location>
</feature>
<keyword evidence="4 6" id="KW-0238">DNA-binding</keyword>
<gene>
    <name evidence="10" type="ORF">CR203_00415</name>
</gene>
<dbReference type="OrthoDB" id="9781053at2"/>
<dbReference type="PANTHER" id="PTHR12532">
    <property type="entry name" value="TRANSLATIONAL ACTIVATOR OF CYTOCHROME C OXIDASE 1"/>
    <property type="match status" value="1"/>
</dbReference>
<comment type="caution">
    <text evidence="10">The sequence shown here is derived from an EMBL/GenBank/DDBJ whole genome shotgun (WGS) entry which is preliminary data.</text>
</comment>
<dbReference type="FunFam" id="1.10.10.200:FF:000002">
    <property type="entry name" value="Probable transcriptional regulatory protein CLM62_37755"/>
    <property type="match status" value="1"/>
</dbReference>
<protein>
    <recommendedName>
        <fullName evidence="6">Probable transcriptional regulatory protein CR203_00415</fullName>
    </recommendedName>
</protein>
<dbReference type="InterPro" id="IPR049083">
    <property type="entry name" value="TACO1_YebC_N"/>
</dbReference>
<dbReference type="HAMAP" id="MF_00693">
    <property type="entry name" value="Transcrip_reg_TACO1"/>
    <property type="match status" value="1"/>
</dbReference>
<dbReference type="GO" id="GO:0003677">
    <property type="term" value="F:DNA binding"/>
    <property type="evidence" value="ECO:0007669"/>
    <property type="project" value="UniProtKB-UniRule"/>
</dbReference>
<dbReference type="AlphaFoldDB" id="A0A3A9KFJ9"/>
<evidence type="ECO:0000259" key="8">
    <source>
        <dbReference type="Pfam" id="PF01709"/>
    </source>
</evidence>
<proteinExistence type="inferred from homology"/>
<evidence type="ECO:0000256" key="4">
    <source>
        <dbReference type="ARBA" id="ARBA00023125"/>
    </source>
</evidence>
<dbReference type="InterPro" id="IPR002876">
    <property type="entry name" value="Transcrip_reg_TACO1-like"/>
</dbReference>
<evidence type="ECO:0000256" key="5">
    <source>
        <dbReference type="ARBA" id="ARBA00023163"/>
    </source>
</evidence>
<dbReference type="GO" id="GO:0005829">
    <property type="term" value="C:cytosol"/>
    <property type="evidence" value="ECO:0007669"/>
    <property type="project" value="TreeGrafter"/>
</dbReference>
<evidence type="ECO:0000256" key="3">
    <source>
        <dbReference type="ARBA" id="ARBA00023015"/>
    </source>
</evidence>
<dbReference type="Gene3D" id="3.30.70.980">
    <property type="match status" value="2"/>
</dbReference>
<evidence type="ECO:0000256" key="7">
    <source>
        <dbReference type="SAM" id="MobiDB-lite"/>
    </source>
</evidence>
<dbReference type="Pfam" id="PF20772">
    <property type="entry name" value="TACO1_YebC_N"/>
    <property type="match status" value="1"/>
</dbReference>
<evidence type="ECO:0000256" key="2">
    <source>
        <dbReference type="ARBA" id="ARBA00022490"/>
    </source>
</evidence>
<name>A0A3A9KFJ9_9BACI</name>
<evidence type="ECO:0000259" key="9">
    <source>
        <dbReference type="Pfam" id="PF20772"/>
    </source>
</evidence>
<feature type="domain" description="TACO1/YebC-like second and third" evidence="8">
    <location>
        <begin position="82"/>
        <end position="239"/>
    </location>
</feature>
<dbReference type="InterPro" id="IPR048300">
    <property type="entry name" value="TACO1_YebC-like_2nd/3rd_dom"/>
</dbReference>
<sequence length="244" mass="26995">MAGHSKWSNIKHRKGRQDAKKGKIFTKISKEIFQAVRDGGEDVQTNANLSLALDKARQANMPNENIDRTIKKATGNLEGVTYEEIIYEGYAPHGVAVYVKVLTDNKNRSAAEVRLAFNKNNGNLGETGCVAFMFQRKGVLILENIEGIDGESIMLEAIEAGAEDVVVKDEIVEITTSAELLDAVKSKLTQALSLKVEVAEITMLPDTYIPLEEENSEEVINMIEALEDSDDVQEVYHNLEIISQ</sequence>
<organism evidence="10 11">
    <name type="scientific">Salipaludibacillus neizhouensis</name>
    <dbReference type="NCBI Taxonomy" id="885475"/>
    <lineage>
        <taxon>Bacteria</taxon>
        <taxon>Bacillati</taxon>
        <taxon>Bacillota</taxon>
        <taxon>Bacilli</taxon>
        <taxon>Bacillales</taxon>
        <taxon>Bacillaceae</taxon>
    </lineage>
</organism>
<dbReference type="EMBL" id="PDOE01000001">
    <property type="protein sequence ID" value="RKL69371.1"/>
    <property type="molecule type" value="Genomic_DNA"/>
</dbReference>
<comment type="similarity">
    <text evidence="1 6">Belongs to the TACO1 family.</text>
</comment>
<reference evidence="10 11" key="1">
    <citation type="submission" date="2017-10" db="EMBL/GenBank/DDBJ databases">
        <title>Bacillus sp. nov., a halophilic bacterium isolated from a Keqin Lake.</title>
        <authorList>
            <person name="Wang H."/>
        </authorList>
    </citation>
    <scope>NUCLEOTIDE SEQUENCE [LARGE SCALE GENOMIC DNA]</scope>
    <source>
        <strain evidence="10 11">KCTC 13187</strain>
    </source>
</reference>
<keyword evidence="2 6" id="KW-0963">Cytoplasm</keyword>
<dbReference type="NCBIfam" id="TIGR01033">
    <property type="entry name" value="YebC/PmpR family DNA-binding transcriptional regulator"/>
    <property type="match status" value="1"/>
</dbReference>
<dbReference type="NCBIfam" id="NF009044">
    <property type="entry name" value="PRK12378.1"/>
    <property type="match status" value="1"/>
</dbReference>
<dbReference type="Proteomes" id="UP000281498">
    <property type="component" value="Unassembled WGS sequence"/>
</dbReference>
<dbReference type="InterPro" id="IPR029072">
    <property type="entry name" value="YebC-like"/>
</dbReference>
<evidence type="ECO:0000313" key="10">
    <source>
        <dbReference type="EMBL" id="RKL69371.1"/>
    </source>
</evidence>
<keyword evidence="5 6" id="KW-0804">Transcription</keyword>
<dbReference type="InterPro" id="IPR017856">
    <property type="entry name" value="Integrase-like_N"/>
</dbReference>
<keyword evidence="3 6" id="KW-0805">Transcription regulation</keyword>
<evidence type="ECO:0000256" key="6">
    <source>
        <dbReference type="HAMAP-Rule" id="MF_00693"/>
    </source>
</evidence>
<keyword evidence="11" id="KW-1185">Reference proteome</keyword>
<dbReference type="InterPro" id="IPR026564">
    <property type="entry name" value="Transcrip_reg_TACO1-like_dom3"/>
</dbReference>
<dbReference type="PANTHER" id="PTHR12532:SF6">
    <property type="entry name" value="TRANSCRIPTIONAL REGULATORY PROTEIN YEBC-RELATED"/>
    <property type="match status" value="1"/>
</dbReference>
<dbReference type="Gene3D" id="1.10.10.200">
    <property type="match status" value="1"/>
</dbReference>
<dbReference type="GO" id="GO:0006355">
    <property type="term" value="P:regulation of DNA-templated transcription"/>
    <property type="evidence" value="ECO:0007669"/>
    <property type="project" value="UniProtKB-UniRule"/>
</dbReference>
<dbReference type="Pfam" id="PF01709">
    <property type="entry name" value="Transcrip_reg"/>
    <property type="match status" value="1"/>
</dbReference>
<dbReference type="NCBIfam" id="NF001030">
    <property type="entry name" value="PRK00110.1"/>
    <property type="match status" value="1"/>
</dbReference>
<evidence type="ECO:0000313" key="11">
    <source>
        <dbReference type="Proteomes" id="UP000281498"/>
    </source>
</evidence>
<feature type="region of interest" description="Disordered" evidence="7">
    <location>
        <begin position="1"/>
        <end position="21"/>
    </location>
</feature>
<comment type="subcellular location">
    <subcellularLocation>
        <location evidence="6">Cytoplasm</location>
    </subcellularLocation>
</comment>
<accession>A0A3A9KFJ9</accession>
<evidence type="ECO:0000256" key="1">
    <source>
        <dbReference type="ARBA" id="ARBA00008724"/>
    </source>
</evidence>
<dbReference type="SUPFAM" id="SSF75625">
    <property type="entry name" value="YebC-like"/>
    <property type="match status" value="1"/>
</dbReference>